<dbReference type="Proteomes" id="UP000199301">
    <property type="component" value="Unassembled WGS sequence"/>
</dbReference>
<protein>
    <submittedName>
        <fullName evidence="1">CRISPR-associated protein Csx10</fullName>
    </submittedName>
</protein>
<dbReference type="STRING" id="995062.SAMN04489718_1441"/>
<dbReference type="Gene3D" id="2.60.40.4350">
    <property type="match status" value="1"/>
</dbReference>
<dbReference type="InterPro" id="IPR019117">
    <property type="entry name" value="CRISPR-assoc_protein_Cmr3"/>
</dbReference>
<evidence type="ECO:0000313" key="2">
    <source>
        <dbReference type="Proteomes" id="UP000199301"/>
    </source>
</evidence>
<dbReference type="OrthoDB" id="3666789at2"/>
<proteinExistence type="predicted"/>
<organism evidence="1 2">
    <name type="scientific">Actinopolyspora saharensis</name>
    <dbReference type="NCBI Taxonomy" id="995062"/>
    <lineage>
        <taxon>Bacteria</taxon>
        <taxon>Bacillati</taxon>
        <taxon>Actinomycetota</taxon>
        <taxon>Actinomycetes</taxon>
        <taxon>Actinopolysporales</taxon>
        <taxon>Actinopolysporaceae</taxon>
        <taxon>Actinopolyspora</taxon>
    </lineage>
</organism>
<dbReference type="AlphaFoldDB" id="A0A1H1A6U9"/>
<evidence type="ECO:0000313" key="1">
    <source>
        <dbReference type="EMBL" id="SDQ35339.1"/>
    </source>
</evidence>
<accession>A0A1H1A6U9</accession>
<name>A0A1H1A6U9_9ACTN</name>
<dbReference type="RefSeq" id="WP_092521854.1">
    <property type="nucleotide sequence ID" value="NZ_FNKO01000001.1"/>
</dbReference>
<sequence>MNEHARVTVLLDETVATGKNAQSDHRQDTHEHIPGSVLRGAIAADWIRRNGQGVTTTPDFTEVFEGRGSFGPLHTPASLPIPLSVRVHKYEPTRKCHQLWWDAAFGDDAERCPRCEGPLERSKGQARGGIPTTTRTTAALTADGEAEDSALFSQRALDQGVRLHGWLHGAAVRALNPDGTPITSLLLGSRRSVRGKASVEVDHTVSPEPVEATGNDVVLRLAAPAVFVDDFGLPSSTPDLRELSEVLGVEASEVRGSWTRWDETGGWHAASGLPKPTERCVAAGSTYRVRCAEPPAENALRTLMARGVGLRRREGFGALFRTEPPLGFAAWTSVAASLRQLPGLTTRLRERLDPLRRGTVDDESYYRASHKMPPDVGEALRTILGITDADFYEQLLDYMEHG</sequence>
<dbReference type="Pfam" id="PF09700">
    <property type="entry name" value="Cas_Cmr3"/>
    <property type="match status" value="1"/>
</dbReference>
<dbReference type="EMBL" id="FNKO01000001">
    <property type="protein sequence ID" value="SDQ35339.1"/>
    <property type="molecule type" value="Genomic_DNA"/>
</dbReference>
<keyword evidence="2" id="KW-1185">Reference proteome</keyword>
<reference evidence="2" key="1">
    <citation type="submission" date="2016-10" db="EMBL/GenBank/DDBJ databases">
        <authorList>
            <person name="Varghese N."/>
            <person name="Submissions S."/>
        </authorList>
    </citation>
    <scope>NUCLEOTIDE SEQUENCE [LARGE SCALE GENOMIC DNA]</scope>
    <source>
        <strain evidence="2">DSM 45459</strain>
    </source>
</reference>
<gene>
    <name evidence="1" type="ORF">SAMN04489718_1441</name>
</gene>